<evidence type="ECO:0000313" key="3">
    <source>
        <dbReference type="Proteomes" id="UP000758603"/>
    </source>
</evidence>
<name>A0A9P8UNH2_9PEZI</name>
<evidence type="ECO:0008006" key="4">
    <source>
        <dbReference type="Google" id="ProtNLM"/>
    </source>
</evidence>
<keyword evidence="1" id="KW-0812">Transmembrane</keyword>
<dbReference type="InterPro" id="IPR036908">
    <property type="entry name" value="RlpA-like_sf"/>
</dbReference>
<dbReference type="GeneID" id="70128739"/>
<organism evidence="2 3">
    <name type="scientific">Truncatella angustata</name>
    <dbReference type="NCBI Taxonomy" id="152316"/>
    <lineage>
        <taxon>Eukaryota</taxon>
        <taxon>Fungi</taxon>
        <taxon>Dikarya</taxon>
        <taxon>Ascomycota</taxon>
        <taxon>Pezizomycotina</taxon>
        <taxon>Sordariomycetes</taxon>
        <taxon>Xylariomycetidae</taxon>
        <taxon>Amphisphaeriales</taxon>
        <taxon>Sporocadaceae</taxon>
        <taxon>Truncatella</taxon>
    </lineage>
</organism>
<reference evidence="2" key="1">
    <citation type="journal article" date="2021" name="Nat. Commun.">
        <title>Genetic determinants of endophytism in the Arabidopsis root mycobiome.</title>
        <authorList>
            <person name="Mesny F."/>
            <person name="Miyauchi S."/>
            <person name="Thiergart T."/>
            <person name="Pickel B."/>
            <person name="Atanasova L."/>
            <person name="Karlsson M."/>
            <person name="Huettel B."/>
            <person name="Barry K.W."/>
            <person name="Haridas S."/>
            <person name="Chen C."/>
            <person name="Bauer D."/>
            <person name="Andreopoulos W."/>
            <person name="Pangilinan J."/>
            <person name="LaButti K."/>
            <person name="Riley R."/>
            <person name="Lipzen A."/>
            <person name="Clum A."/>
            <person name="Drula E."/>
            <person name="Henrissat B."/>
            <person name="Kohler A."/>
            <person name="Grigoriev I.V."/>
            <person name="Martin F.M."/>
            <person name="Hacquard S."/>
        </authorList>
    </citation>
    <scope>NUCLEOTIDE SEQUENCE</scope>
    <source>
        <strain evidence="2">MPI-SDFR-AT-0073</strain>
    </source>
</reference>
<dbReference type="SUPFAM" id="SSF50685">
    <property type="entry name" value="Barwin-like endoglucanases"/>
    <property type="match status" value="1"/>
</dbReference>
<dbReference type="OrthoDB" id="5823761at2759"/>
<feature type="transmembrane region" description="Helical" evidence="1">
    <location>
        <begin position="76"/>
        <end position="97"/>
    </location>
</feature>
<comment type="caution">
    <text evidence="2">The sequence shown here is derived from an EMBL/GenBank/DDBJ whole genome shotgun (WGS) entry which is preliminary data.</text>
</comment>
<dbReference type="Gene3D" id="2.40.40.10">
    <property type="entry name" value="RlpA-like domain"/>
    <property type="match status" value="1"/>
</dbReference>
<keyword evidence="3" id="KW-1185">Reference proteome</keyword>
<accession>A0A9P8UNH2</accession>
<keyword evidence="1" id="KW-1133">Transmembrane helix</keyword>
<dbReference type="EMBL" id="JAGPXC010000003">
    <property type="protein sequence ID" value="KAH6655395.1"/>
    <property type="molecule type" value="Genomic_DNA"/>
</dbReference>
<dbReference type="Proteomes" id="UP000758603">
    <property type="component" value="Unassembled WGS sequence"/>
</dbReference>
<protein>
    <recommendedName>
        <fullName evidence="4">Expansin-like EG45 domain-containing protein</fullName>
    </recommendedName>
</protein>
<dbReference type="Pfam" id="PF22514">
    <property type="entry name" value="EXPB1_D1"/>
    <property type="match status" value="1"/>
</dbReference>
<proteinExistence type="predicted"/>
<evidence type="ECO:0000256" key="1">
    <source>
        <dbReference type="SAM" id="Phobius"/>
    </source>
</evidence>
<dbReference type="AlphaFoldDB" id="A0A9P8UNH2"/>
<sequence length="255" mass="27317">MTGGLSNPSSSDLEVVGADRSETPINARDKFVVRPYSPNGIQSAYVPDASVPAPERYAGVDRPRRRWLEGLKKRRVYIESAFASLVVIGIVVGVVYGTERQRHASDSRMTDDSQPSNSTVPIGKSFNASFGVPAGNCTYTCGSSVSGYTAGVSQNLWGSRTDTEPGWACGTCWHIHAETNGQQQLINSTDIVVHVHDWCPAAKHNDLCQQTDLSSTNKYDAVVHFNLCPETGSSAAFFASGDGLGIGTATRVNCL</sequence>
<dbReference type="RefSeq" id="XP_045959660.1">
    <property type="nucleotide sequence ID" value="XM_046099847.1"/>
</dbReference>
<keyword evidence="1" id="KW-0472">Membrane</keyword>
<evidence type="ECO:0000313" key="2">
    <source>
        <dbReference type="EMBL" id="KAH6655395.1"/>
    </source>
</evidence>
<gene>
    <name evidence="2" type="ORF">BKA67DRAFT_534322</name>
</gene>